<name>A0A094WJ43_ALKAL</name>
<evidence type="ECO:0000313" key="3">
    <source>
        <dbReference type="EMBL" id="THG92202.1"/>
    </source>
</evidence>
<dbReference type="Proteomes" id="UP000002754">
    <property type="component" value="Unassembled WGS sequence"/>
</dbReference>
<comment type="caution">
    <text evidence="2">The sequence shown here is derived from an EMBL/GenBank/DDBJ whole genome shotgun (WGS) entry which is preliminary data.</text>
</comment>
<evidence type="ECO:0000313" key="4">
    <source>
        <dbReference type="Proteomes" id="UP000002754"/>
    </source>
</evidence>
<dbReference type="EMBL" id="JALP01000015">
    <property type="protein sequence ID" value="THG92202.1"/>
    <property type="molecule type" value="Genomic_DNA"/>
</dbReference>
<keyword evidence="1" id="KW-1133">Transmembrane helix</keyword>
<reference evidence="3 5" key="2">
    <citation type="submission" date="2014-01" db="EMBL/GenBank/DDBJ databases">
        <title>Draft genome sequencing of Bacillus alcalophilus CGMCC 1.3604.</title>
        <authorList>
            <person name="Yang J."/>
            <person name="Diao L."/>
            <person name="Yang S."/>
        </authorList>
    </citation>
    <scope>NUCLEOTIDE SEQUENCE [LARGE SCALE GENOMIC DNA]</scope>
    <source>
        <strain evidence="3 5">CGMCC 1.3604</strain>
    </source>
</reference>
<dbReference type="EMBL" id="ALPT02000021">
    <property type="protein sequence ID" value="KGA97789.1"/>
    <property type="molecule type" value="Genomic_DNA"/>
</dbReference>
<feature type="transmembrane region" description="Helical" evidence="1">
    <location>
        <begin position="6"/>
        <end position="23"/>
    </location>
</feature>
<dbReference type="eggNOG" id="ENOG5030EPY">
    <property type="taxonomic scope" value="Bacteria"/>
</dbReference>
<organism evidence="2 4">
    <name type="scientific">Alkalihalobacillus alcalophilus ATCC 27647 = CGMCC 1.3604</name>
    <dbReference type="NCBI Taxonomy" id="1218173"/>
    <lineage>
        <taxon>Bacteria</taxon>
        <taxon>Bacillati</taxon>
        <taxon>Bacillota</taxon>
        <taxon>Bacilli</taxon>
        <taxon>Bacillales</taxon>
        <taxon>Bacillaceae</taxon>
        <taxon>Alkalihalobacillus</taxon>
    </lineage>
</organism>
<protein>
    <submittedName>
        <fullName evidence="2">Uncharacterized protein</fullName>
    </submittedName>
</protein>
<dbReference type="RefSeq" id="WP_003323571.1">
    <property type="nucleotide sequence ID" value="NZ_ALPT02000021.1"/>
</dbReference>
<dbReference type="AlphaFoldDB" id="A0A094WJ43"/>
<keyword evidence="1" id="KW-0472">Membrane</keyword>
<reference evidence="2 4" key="1">
    <citation type="journal article" date="2014" name="Genome Announc.">
        <title>Draft Genome Sequence of Bacillus alcalophilus AV1934, a Classic Alkaliphile Isolated from Human Feces in 1934.</title>
        <authorList>
            <person name="Attie O."/>
            <person name="Jayaprakash A."/>
            <person name="Shah H."/>
            <person name="Paulsen I.T."/>
            <person name="Morino M."/>
            <person name="Takahashi Y."/>
            <person name="Narumi I."/>
            <person name="Sachidanandam R."/>
            <person name="Satoh K."/>
            <person name="Ito M."/>
            <person name="Krulwich T.A."/>
        </authorList>
    </citation>
    <scope>NUCLEOTIDE SEQUENCE [LARGE SCALE GENOMIC DNA]</scope>
    <source>
        <strain evidence="2 4">AV1934</strain>
    </source>
</reference>
<dbReference type="Proteomes" id="UP000297014">
    <property type="component" value="Unassembled WGS sequence"/>
</dbReference>
<keyword evidence="4" id="KW-1185">Reference proteome</keyword>
<evidence type="ECO:0000313" key="2">
    <source>
        <dbReference type="EMBL" id="KGA97789.1"/>
    </source>
</evidence>
<keyword evidence="1" id="KW-0812">Transmembrane</keyword>
<proteinExistence type="predicted"/>
<evidence type="ECO:0000313" key="5">
    <source>
        <dbReference type="Proteomes" id="UP000297014"/>
    </source>
</evidence>
<sequence>MTRQIVSSIMILFVAFVIGYDILTMDARELEHNRYDNNIDYGMDLFVEFDGSVMKVSADGENNERLVFGPKVSSYQKFWRMRLFETDKIIGTETFINQELVIEHRDDNETEQSLLSWLEEQEDVIILNKDGILVKEEQIRGHLFSLLVSSDDIDN</sequence>
<gene>
    <name evidence="3" type="ORF">AJ85_16125</name>
    <name evidence="2" type="ORF">BALCAV_0208135</name>
</gene>
<accession>A0A094WJ43</accession>
<evidence type="ECO:0000256" key="1">
    <source>
        <dbReference type="SAM" id="Phobius"/>
    </source>
</evidence>